<dbReference type="EMBL" id="PYLP01000016">
    <property type="protein sequence ID" value="PST38243.1"/>
    <property type="molecule type" value="Genomic_DNA"/>
</dbReference>
<dbReference type="GO" id="GO:0003677">
    <property type="term" value="F:DNA binding"/>
    <property type="evidence" value="ECO:0007669"/>
    <property type="project" value="InterPro"/>
</dbReference>
<dbReference type="PANTHER" id="PTHR30461">
    <property type="entry name" value="DNA-INVERTASE FROM LAMBDOID PROPHAGE"/>
    <property type="match status" value="1"/>
</dbReference>
<dbReference type="Proteomes" id="UP000241201">
    <property type="component" value="Unassembled WGS sequence"/>
</dbReference>
<dbReference type="SMART" id="SM00857">
    <property type="entry name" value="Resolvase"/>
    <property type="match status" value="1"/>
</dbReference>
<dbReference type="InterPro" id="IPR025827">
    <property type="entry name" value="Zn_ribbon_recom_dom"/>
</dbReference>
<name>A0A2T3FSI8_9FIRM</name>
<keyword evidence="4" id="KW-1185">Reference proteome</keyword>
<sequence length="516" mass="60659">MAQAQKQVRIIEPLERFVNRINLVGCYARVSSDSEDQLNSYNNQVDFYESYINSLENSKLVKIYTDEGITGTRMDKRDGFLQMIEDCRKGLINRIITKSISRFARNITETLSVVRELKSIGVSVYFMTEKIDTAKMGSEMMLAVYAACAEIESKAISNAQKWAFRTRAKEGRYNQPKLPYGYQRIDGEVKVIEEEAKIVEDIFNKYVNKDFSVTKLVDYLNKHYFKKKKWSQSTVSSMLKNERYCGDMLLQKRYSPDVFPYKLVTNKGELAQYYVYDVFPKIIDRELFEKANEKLVNNKLKFNKNQTDGNREYLLTSKIKCEHCGGTFKRRVLRNKEYWSCSNHVTSAKKCEVKMIETDEIEDAFLKIFYKLKENIHVLEAYKKHIVNFTTNDDDKCELDLVNRELKKVSSSINTLVRYYQKDLISLEDYKKKHNELLVDKSVFEMQKCKLNEKIYQRFEVIQTQIIIECLESMKEITALDEEIFNTLVDSIEVGTLDIQFTLKNDLKLKVERKQF</sequence>
<evidence type="ECO:0000313" key="4">
    <source>
        <dbReference type="Proteomes" id="UP000241201"/>
    </source>
</evidence>
<evidence type="ECO:0000259" key="1">
    <source>
        <dbReference type="PROSITE" id="PS51736"/>
    </source>
</evidence>
<proteinExistence type="predicted"/>
<dbReference type="Pfam" id="PF00239">
    <property type="entry name" value="Resolvase"/>
    <property type="match status" value="1"/>
</dbReference>
<dbReference type="Gene3D" id="3.40.50.1390">
    <property type="entry name" value="Resolvase, N-terminal catalytic domain"/>
    <property type="match status" value="1"/>
</dbReference>
<dbReference type="GO" id="GO:0000150">
    <property type="term" value="F:DNA strand exchange activity"/>
    <property type="evidence" value="ECO:0007669"/>
    <property type="project" value="InterPro"/>
</dbReference>
<evidence type="ECO:0008006" key="5">
    <source>
        <dbReference type="Google" id="ProtNLM"/>
    </source>
</evidence>
<dbReference type="InterPro" id="IPR011109">
    <property type="entry name" value="DNA_bind_recombinase_dom"/>
</dbReference>
<dbReference type="RefSeq" id="WP_106988518.1">
    <property type="nucleotide sequence ID" value="NZ_PYLP01000016.1"/>
</dbReference>
<dbReference type="PROSITE" id="PS51737">
    <property type="entry name" value="RECOMBINASE_DNA_BIND"/>
    <property type="match status" value="1"/>
</dbReference>
<dbReference type="Gene3D" id="3.90.1750.20">
    <property type="entry name" value="Putative Large Serine Recombinase, Chain B, Domain 2"/>
    <property type="match status" value="1"/>
</dbReference>
<dbReference type="PROSITE" id="PS51736">
    <property type="entry name" value="RECOMBINASES_3"/>
    <property type="match status" value="1"/>
</dbReference>
<dbReference type="GeneID" id="77471510"/>
<feature type="domain" description="Recombinase" evidence="2">
    <location>
        <begin position="179"/>
        <end position="301"/>
    </location>
</feature>
<dbReference type="SUPFAM" id="SSF53041">
    <property type="entry name" value="Resolvase-like"/>
    <property type="match status" value="1"/>
</dbReference>
<dbReference type="InterPro" id="IPR036162">
    <property type="entry name" value="Resolvase-like_N_sf"/>
</dbReference>
<dbReference type="Pfam" id="PF13408">
    <property type="entry name" value="Zn_ribbon_recom"/>
    <property type="match status" value="1"/>
</dbReference>
<dbReference type="InterPro" id="IPR050639">
    <property type="entry name" value="SSR_resolvase"/>
</dbReference>
<gene>
    <name evidence="3" type="ORF">C7U55_10450</name>
</gene>
<accession>A0A2T3FSI8</accession>
<dbReference type="Pfam" id="PF07508">
    <property type="entry name" value="Recombinase"/>
    <property type="match status" value="1"/>
</dbReference>
<evidence type="ECO:0000259" key="2">
    <source>
        <dbReference type="PROSITE" id="PS51737"/>
    </source>
</evidence>
<dbReference type="AlphaFoldDB" id="A0A2T3FSI8"/>
<feature type="domain" description="Resolvase/invertase-type recombinase catalytic" evidence="1">
    <location>
        <begin position="23"/>
        <end position="171"/>
    </location>
</feature>
<dbReference type="InterPro" id="IPR006119">
    <property type="entry name" value="Resolv_N"/>
</dbReference>
<organism evidence="3 4">
    <name type="scientific">Faecalibacillus faecis</name>
    <dbReference type="NCBI Taxonomy" id="1982628"/>
    <lineage>
        <taxon>Bacteria</taxon>
        <taxon>Bacillati</taxon>
        <taxon>Bacillota</taxon>
        <taxon>Erysipelotrichia</taxon>
        <taxon>Erysipelotrichales</taxon>
        <taxon>Coprobacillaceae</taxon>
        <taxon>Faecalibacillus</taxon>
    </lineage>
</organism>
<evidence type="ECO:0000313" key="3">
    <source>
        <dbReference type="EMBL" id="PST38243.1"/>
    </source>
</evidence>
<reference evidence="4" key="1">
    <citation type="submission" date="2018-03" db="EMBL/GenBank/DDBJ databases">
        <title>Lachnoclostridium SNUG30370 gen.nov., sp.nov., isolated from human faeces.</title>
        <authorList>
            <person name="Seo B."/>
            <person name="Jeon K."/>
            <person name="Ko G."/>
        </authorList>
    </citation>
    <scope>NUCLEOTIDE SEQUENCE [LARGE SCALE GENOMIC DNA]</scope>
    <source>
        <strain evidence="4">SNUG30370</strain>
    </source>
</reference>
<dbReference type="InterPro" id="IPR038109">
    <property type="entry name" value="DNA_bind_recomb_sf"/>
</dbReference>
<protein>
    <recommendedName>
        <fullName evidence="5">Recombinase family protein</fullName>
    </recommendedName>
</protein>
<dbReference type="CDD" id="cd00338">
    <property type="entry name" value="Ser_Recombinase"/>
    <property type="match status" value="1"/>
</dbReference>
<dbReference type="PANTHER" id="PTHR30461:SF23">
    <property type="entry name" value="DNA RECOMBINASE-RELATED"/>
    <property type="match status" value="1"/>
</dbReference>
<comment type="caution">
    <text evidence="3">The sequence shown here is derived from an EMBL/GenBank/DDBJ whole genome shotgun (WGS) entry which is preliminary data.</text>
</comment>